<dbReference type="Gene3D" id="1.10.400.10">
    <property type="entry name" value="GI Alpha 1, domain 2-like"/>
    <property type="match status" value="1"/>
</dbReference>
<dbReference type="GO" id="GO:0007165">
    <property type="term" value="P:signal transduction"/>
    <property type="evidence" value="ECO:0007669"/>
    <property type="project" value="InterPro"/>
</dbReference>
<organism evidence="2">
    <name type="scientific">Timema tahoe</name>
    <dbReference type="NCBI Taxonomy" id="61484"/>
    <lineage>
        <taxon>Eukaryota</taxon>
        <taxon>Metazoa</taxon>
        <taxon>Ecdysozoa</taxon>
        <taxon>Arthropoda</taxon>
        <taxon>Hexapoda</taxon>
        <taxon>Insecta</taxon>
        <taxon>Pterygota</taxon>
        <taxon>Neoptera</taxon>
        <taxon>Polyneoptera</taxon>
        <taxon>Phasmatodea</taxon>
        <taxon>Timematodea</taxon>
        <taxon>Timematoidea</taxon>
        <taxon>Timematidae</taxon>
        <taxon>Timema</taxon>
    </lineage>
</organism>
<dbReference type="InterPro" id="IPR011025">
    <property type="entry name" value="GproteinA_insert"/>
</dbReference>
<dbReference type="AlphaFoldDB" id="A0A7R9NZ39"/>
<gene>
    <name evidence="2" type="ORF">TTEB3V08_LOCUS9615</name>
</gene>
<name>A0A7R9NZ39_9NEOP</name>
<dbReference type="EMBL" id="OE005137">
    <property type="protein sequence ID" value="CAD7461709.1"/>
    <property type="molecule type" value="Genomic_DNA"/>
</dbReference>
<reference evidence="2" key="1">
    <citation type="submission" date="2020-11" db="EMBL/GenBank/DDBJ databases">
        <authorList>
            <person name="Tran Van P."/>
        </authorList>
    </citation>
    <scope>NUCLEOTIDE SEQUENCE</scope>
</reference>
<evidence type="ECO:0000313" key="2">
    <source>
        <dbReference type="EMBL" id="CAD7461709.1"/>
    </source>
</evidence>
<dbReference type="SUPFAM" id="SSF47895">
    <property type="entry name" value="Transducin (alpha subunit), insertion domain"/>
    <property type="match status" value="1"/>
</dbReference>
<protein>
    <submittedName>
        <fullName evidence="2">Uncharacterized protein</fullName>
    </submittedName>
</protein>
<accession>A0A7R9NZ39</accession>
<feature type="region of interest" description="Disordered" evidence="1">
    <location>
        <begin position="195"/>
        <end position="214"/>
    </location>
</feature>
<proteinExistence type="predicted"/>
<evidence type="ECO:0000256" key="1">
    <source>
        <dbReference type="SAM" id="MobiDB-lite"/>
    </source>
</evidence>
<sequence length="400" mass="44584">MNQPLVIEGSFKPALPTCTRLKERQILRFLKAGELLITYWPASVAWLVNALVRVEPDCRGRGDRGSNLGRLRPLALSSASLKPILWDGGREGERRGVASQPTKVAFRANKNRWITETVDGASYRTDSAITAETLIPASVVTWSNASPPRWTGLRVKVSPAQVVSPPTFRANVVPSIAIQVQERRRRRPPRIDVRAPFNCFMTPPPPDRAKNSDLISPQPPPLPRRFHRQRSTPHCSQSSLRVEEGAVIVRLLNAPSTRVVHLARCNRAGGVWEFYEHTEILWKDRGVQACFERSNEYQLIDCANGMCAAQALIPLIRLIPSRLILYSDLSRLAPRGLGSPDTPGVMPKHNPVGLTVAKSPRSQLCLKVVCWGKKELLATSTNQRCQTCLIFEDGLTTHKR</sequence>